<proteinExistence type="predicted"/>
<dbReference type="GO" id="GO:0000725">
    <property type="term" value="P:recombinational repair"/>
    <property type="evidence" value="ECO:0007669"/>
    <property type="project" value="TreeGrafter"/>
</dbReference>
<dbReference type="InterPro" id="IPR027417">
    <property type="entry name" value="P-loop_NTPase"/>
</dbReference>
<organism evidence="6">
    <name type="scientific">marine metagenome</name>
    <dbReference type="NCBI Taxonomy" id="408172"/>
    <lineage>
        <taxon>unclassified sequences</taxon>
        <taxon>metagenomes</taxon>
        <taxon>ecological metagenomes</taxon>
    </lineage>
</organism>
<keyword evidence="2" id="KW-0378">Hydrolase</keyword>
<feature type="domain" description="UvrD-like helicase ATP-binding" evidence="5">
    <location>
        <begin position="1"/>
        <end position="378"/>
    </location>
</feature>
<protein>
    <recommendedName>
        <fullName evidence="5">UvrD-like helicase ATP-binding domain-containing protein</fullName>
    </recommendedName>
</protein>
<dbReference type="Gene3D" id="3.40.50.300">
    <property type="entry name" value="P-loop containing nucleotide triphosphate hydrolases"/>
    <property type="match status" value="2"/>
</dbReference>
<keyword evidence="4" id="KW-0067">ATP-binding</keyword>
<dbReference type="GO" id="GO:0033202">
    <property type="term" value="C:DNA helicase complex"/>
    <property type="evidence" value="ECO:0007669"/>
    <property type="project" value="TreeGrafter"/>
</dbReference>
<evidence type="ECO:0000256" key="4">
    <source>
        <dbReference type="ARBA" id="ARBA00022840"/>
    </source>
</evidence>
<evidence type="ECO:0000259" key="5">
    <source>
        <dbReference type="PROSITE" id="PS51198"/>
    </source>
</evidence>
<evidence type="ECO:0000256" key="3">
    <source>
        <dbReference type="ARBA" id="ARBA00022806"/>
    </source>
</evidence>
<dbReference type="InterPro" id="IPR014016">
    <property type="entry name" value="UvrD-like_ATP-bd"/>
</dbReference>
<sequence length="378" mass="42885">MRSRLLSWTTMPDTSLRKDLKNLANTIKTPNHSVKARQLYDQTLQVEERPRFHTIHSFCESLIRRFPEEAGVDAYFTVLDERSSTALLNSARDSVLHRVQQGPQSKLKEAINCVSKYTDSEGFSTLLAFLISHRSRLTRLIADNNSREISRQLCKKLNLQDRVSRVTILNMVCKNSSIDAKGLHRSINSLRNGTKTDKKRAKTILDWLTAPQNKRVDGFDKYCSAFITLSHQPIKRLVSNVIDSNFPTVRPVLETEQNRVLEVTTMLKRTTIKDCTTALLELTKEILAQFGHDKASLNCLDYDDLIVKAGETLHASKASSWVLYRVDNSIDHVLVDEAQDTSPEQWEVIKAIVAEFFVGVGSRSLSRTVFAVGDYKQS</sequence>
<name>A0A382MYW0_9ZZZZ</name>
<keyword evidence="3" id="KW-0347">Helicase</keyword>
<dbReference type="GO" id="GO:0016787">
    <property type="term" value="F:hydrolase activity"/>
    <property type="evidence" value="ECO:0007669"/>
    <property type="project" value="UniProtKB-KW"/>
</dbReference>
<dbReference type="PROSITE" id="PS51198">
    <property type="entry name" value="UVRD_HELICASE_ATP_BIND"/>
    <property type="match status" value="1"/>
</dbReference>
<dbReference type="GO" id="GO:0005829">
    <property type="term" value="C:cytosol"/>
    <property type="evidence" value="ECO:0007669"/>
    <property type="project" value="TreeGrafter"/>
</dbReference>
<keyword evidence="1" id="KW-0547">Nucleotide-binding</keyword>
<evidence type="ECO:0000256" key="2">
    <source>
        <dbReference type="ARBA" id="ARBA00022801"/>
    </source>
</evidence>
<dbReference type="EMBL" id="UINC01095988">
    <property type="protein sequence ID" value="SVC52501.1"/>
    <property type="molecule type" value="Genomic_DNA"/>
</dbReference>
<dbReference type="AlphaFoldDB" id="A0A382MYW0"/>
<dbReference type="GO" id="GO:0043138">
    <property type="term" value="F:3'-5' DNA helicase activity"/>
    <property type="evidence" value="ECO:0007669"/>
    <property type="project" value="TreeGrafter"/>
</dbReference>
<accession>A0A382MYW0</accession>
<gene>
    <name evidence="6" type="ORF">METZ01_LOCUS305355</name>
</gene>
<dbReference type="InterPro" id="IPR000212">
    <property type="entry name" value="DNA_helicase_UvrD/REP"/>
</dbReference>
<dbReference type="PANTHER" id="PTHR11070:SF2">
    <property type="entry name" value="ATP-DEPENDENT DNA HELICASE SRS2"/>
    <property type="match status" value="1"/>
</dbReference>
<dbReference type="Pfam" id="PF00580">
    <property type="entry name" value="UvrD-helicase"/>
    <property type="match status" value="1"/>
</dbReference>
<evidence type="ECO:0000313" key="6">
    <source>
        <dbReference type="EMBL" id="SVC52501.1"/>
    </source>
</evidence>
<dbReference type="GO" id="GO:0003677">
    <property type="term" value="F:DNA binding"/>
    <property type="evidence" value="ECO:0007669"/>
    <property type="project" value="InterPro"/>
</dbReference>
<evidence type="ECO:0000256" key="1">
    <source>
        <dbReference type="ARBA" id="ARBA00022741"/>
    </source>
</evidence>
<dbReference type="PANTHER" id="PTHR11070">
    <property type="entry name" value="UVRD / RECB / PCRA DNA HELICASE FAMILY MEMBER"/>
    <property type="match status" value="1"/>
</dbReference>
<dbReference type="SUPFAM" id="SSF52540">
    <property type="entry name" value="P-loop containing nucleoside triphosphate hydrolases"/>
    <property type="match status" value="1"/>
</dbReference>
<feature type="non-terminal residue" evidence="6">
    <location>
        <position position="378"/>
    </location>
</feature>
<dbReference type="GO" id="GO:0005524">
    <property type="term" value="F:ATP binding"/>
    <property type="evidence" value="ECO:0007669"/>
    <property type="project" value="UniProtKB-KW"/>
</dbReference>
<reference evidence="6" key="1">
    <citation type="submission" date="2018-05" db="EMBL/GenBank/DDBJ databases">
        <authorList>
            <person name="Lanie J.A."/>
            <person name="Ng W.-L."/>
            <person name="Kazmierczak K.M."/>
            <person name="Andrzejewski T.M."/>
            <person name="Davidsen T.M."/>
            <person name="Wayne K.J."/>
            <person name="Tettelin H."/>
            <person name="Glass J.I."/>
            <person name="Rusch D."/>
            <person name="Podicherti R."/>
            <person name="Tsui H.-C.T."/>
            <person name="Winkler M.E."/>
        </authorList>
    </citation>
    <scope>NUCLEOTIDE SEQUENCE</scope>
</reference>